<sequence>TISEHTPEAAHAHSGLAAGSQYRWMAYASLPVPNVFITFQIEAELAVRQFETAQYNVQRAGRGEAGRIELGYVASAVFSGVLQRQVGEFRQRYADVDFILTEYLMPALPRMI</sequence>
<organism evidence="1">
    <name type="scientific">Tanacetum cinerariifolium</name>
    <name type="common">Dalmatian daisy</name>
    <name type="synonym">Chrysanthemum cinerariifolium</name>
    <dbReference type="NCBI Taxonomy" id="118510"/>
    <lineage>
        <taxon>Eukaryota</taxon>
        <taxon>Viridiplantae</taxon>
        <taxon>Streptophyta</taxon>
        <taxon>Embryophyta</taxon>
        <taxon>Tracheophyta</taxon>
        <taxon>Spermatophyta</taxon>
        <taxon>Magnoliopsida</taxon>
        <taxon>eudicotyledons</taxon>
        <taxon>Gunneridae</taxon>
        <taxon>Pentapetalae</taxon>
        <taxon>asterids</taxon>
        <taxon>campanulids</taxon>
        <taxon>Asterales</taxon>
        <taxon>Asteraceae</taxon>
        <taxon>Asteroideae</taxon>
        <taxon>Anthemideae</taxon>
        <taxon>Anthemidinae</taxon>
        <taxon>Tanacetum</taxon>
    </lineage>
</organism>
<proteinExistence type="predicted"/>
<dbReference type="Gene3D" id="3.40.190.10">
    <property type="entry name" value="Periplasmic binding protein-like II"/>
    <property type="match status" value="1"/>
</dbReference>
<feature type="non-terminal residue" evidence="1">
    <location>
        <position position="1"/>
    </location>
</feature>
<dbReference type="EMBL" id="BKCJ011171527">
    <property type="protein sequence ID" value="GFC98327.1"/>
    <property type="molecule type" value="Genomic_DNA"/>
</dbReference>
<comment type="caution">
    <text evidence="1">The sequence shown here is derived from an EMBL/GenBank/DDBJ whole genome shotgun (WGS) entry which is preliminary data.</text>
</comment>
<accession>A0A699SND3</accession>
<feature type="non-terminal residue" evidence="1">
    <location>
        <position position="112"/>
    </location>
</feature>
<protein>
    <submittedName>
        <fullName evidence="1">Uncharacterized protein</fullName>
    </submittedName>
</protein>
<evidence type="ECO:0000313" key="1">
    <source>
        <dbReference type="EMBL" id="GFC98327.1"/>
    </source>
</evidence>
<gene>
    <name evidence="1" type="ORF">Tci_870297</name>
</gene>
<dbReference type="AlphaFoldDB" id="A0A699SND3"/>
<reference evidence="1" key="1">
    <citation type="journal article" date="2019" name="Sci. Rep.">
        <title>Draft genome of Tanacetum cinerariifolium, the natural source of mosquito coil.</title>
        <authorList>
            <person name="Yamashiro T."/>
            <person name="Shiraishi A."/>
            <person name="Satake H."/>
            <person name="Nakayama K."/>
        </authorList>
    </citation>
    <scope>NUCLEOTIDE SEQUENCE</scope>
</reference>
<name>A0A699SND3_TANCI</name>